<dbReference type="PROSITE" id="PS51233">
    <property type="entry name" value="VWFD"/>
    <property type="match status" value="1"/>
</dbReference>
<organism evidence="6 7">
    <name type="scientific">Roseivivax isoporae LMG 25204</name>
    <dbReference type="NCBI Taxonomy" id="1449351"/>
    <lineage>
        <taxon>Bacteria</taxon>
        <taxon>Pseudomonadati</taxon>
        <taxon>Pseudomonadota</taxon>
        <taxon>Alphaproteobacteria</taxon>
        <taxon>Rhodobacterales</taxon>
        <taxon>Roseobacteraceae</taxon>
        <taxon>Roseivivax</taxon>
    </lineage>
</organism>
<dbReference type="PROSITE" id="PS51220">
    <property type="entry name" value="NIDO"/>
    <property type="match status" value="1"/>
</dbReference>
<dbReference type="Pfam" id="PF06119">
    <property type="entry name" value="NIDO"/>
    <property type="match status" value="1"/>
</dbReference>
<dbReference type="eggNOG" id="COG1572">
    <property type="taxonomic scope" value="Bacteria"/>
</dbReference>
<dbReference type="InterPro" id="IPR001846">
    <property type="entry name" value="VWF_type-D"/>
</dbReference>
<evidence type="ECO:0000256" key="3">
    <source>
        <dbReference type="ARBA" id="ARBA00023157"/>
    </source>
</evidence>
<gene>
    <name evidence="6" type="ORF">RISW2_20840</name>
</gene>
<dbReference type="OrthoDB" id="733404at2"/>
<feature type="domain" description="NIDO" evidence="4">
    <location>
        <begin position="83"/>
        <end position="229"/>
    </location>
</feature>
<name>X7F179_9RHOB</name>
<keyword evidence="7" id="KW-1185">Reference proteome</keyword>
<evidence type="ECO:0000313" key="7">
    <source>
        <dbReference type="Proteomes" id="UP000023430"/>
    </source>
</evidence>
<dbReference type="Pfam" id="PF00094">
    <property type="entry name" value="VWD"/>
    <property type="match status" value="1"/>
</dbReference>
<dbReference type="Gene3D" id="2.150.10.10">
    <property type="entry name" value="Serralysin-like metalloprotease, C-terminal"/>
    <property type="match status" value="3"/>
</dbReference>
<dbReference type="RefSeq" id="WP_051492302.1">
    <property type="nucleotide sequence ID" value="NZ_JAME01000067.1"/>
</dbReference>
<dbReference type="AlphaFoldDB" id="X7F179"/>
<dbReference type="PRINTS" id="PR00313">
    <property type="entry name" value="CABNDNGRPT"/>
</dbReference>
<dbReference type="Proteomes" id="UP000023430">
    <property type="component" value="Unassembled WGS sequence"/>
</dbReference>
<dbReference type="PANTHER" id="PTHR13802:SF52">
    <property type="entry name" value="MUCIN-4"/>
    <property type="match status" value="1"/>
</dbReference>
<evidence type="ECO:0000259" key="4">
    <source>
        <dbReference type="PROSITE" id="PS51220"/>
    </source>
</evidence>
<dbReference type="InterPro" id="IPR051495">
    <property type="entry name" value="Epithelial_Barrier/Signaling"/>
</dbReference>
<evidence type="ECO:0000313" key="6">
    <source>
        <dbReference type="EMBL" id="ETX26662.1"/>
    </source>
</evidence>
<dbReference type="SMART" id="SM00216">
    <property type="entry name" value="VWD"/>
    <property type="match status" value="1"/>
</dbReference>
<dbReference type="InterPro" id="IPR003886">
    <property type="entry name" value="NIDO_dom"/>
</dbReference>
<comment type="subcellular location">
    <subcellularLocation>
        <location evidence="1">Membrane</location>
    </subcellularLocation>
</comment>
<protein>
    <recommendedName>
        <fullName evidence="8">NIDO domain-containing protein</fullName>
    </recommendedName>
</protein>
<dbReference type="PANTHER" id="PTHR13802">
    <property type="entry name" value="MUCIN 4-RELATED"/>
    <property type="match status" value="1"/>
</dbReference>
<dbReference type="SUPFAM" id="SSF51120">
    <property type="entry name" value="beta-Roll"/>
    <property type="match status" value="2"/>
</dbReference>
<accession>X7F179</accession>
<dbReference type="InterPro" id="IPR001343">
    <property type="entry name" value="Hemolysn_Ca-bd"/>
</dbReference>
<evidence type="ECO:0000256" key="1">
    <source>
        <dbReference type="ARBA" id="ARBA00004370"/>
    </source>
</evidence>
<dbReference type="GO" id="GO:0007160">
    <property type="term" value="P:cell-matrix adhesion"/>
    <property type="evidence" value="ECO:0007669"/>
    <property type="project" value="InterPro"/>
</dbReference>
<sequence length="762" mass="79439">MTALISGLGGEAGFGEAFLDRNDDRSTLPLDITSIFENGLNFFGREFTELWVNNNGSVTFNGPRSTFTPNVITEASDNPEITPFFADVDTRGGAIDPTPGGNSTGSNLVHYDFDTVQDRIIVTWDDVGYYSNRTDKLNAFQLILQDVGEGDFNIEFRYEAVNWTAGNASGGTDGLGGVTARAGYTAGTGDPNAFFELPASGDEAAMLALEDTPGNTGADGQWLFRVRSGDIVQADIPPLPPVGATGWTSGDPHLATLDGFNYSFQAAGEYVLTRDIDGSGLEVQARFVPAGENASITEAVAARVGDSTVQIDAADATPVSVDGAAVEIENFGSIAVDGGRVYREDDTYTIVYNDADARISRDSSQVIVDVVGSRLDVAMRLSTDHVGAVEGLLGNADGNPDNDVALADGTVLARPLAFDDLYGAYRDDWRVTTEAQSLFTYDAGESLAGFYLPDMPAEMPTRADFTPEEVTAAERLATEAGLTPGSVAFENAVIDVLITGDASFVASAVSVPEAGIRGIVGELQIGTDADEVLTGGAEDDLLRGRGGDDRLVGLAGDDTLDGGNGVDTLIGGEGDDVIQGGTSTTDLRDVAYGGAGNDSIDGGYGNDELRGDAGNDTMEGGFGVDTVIGGDGDDVITGSAFSDLLFGGDGMDFVNGGFGSDRVNGGAGADTFYHLGIATHGSDWIQDFSHAEGDKLVWGGGAATEDQFQVNFASTEGAGDVDVQEAFVIYRPTGQILWALVDGAEQDSLMLQLNSGTFDLLA</sequence>
<dbReference type="InterPro" id="IPR011049">
    <property type="entry name" value="Serralysin-like_metalloprot_C"/>
</dbReference>
<keyword evidence="3" id="KW-1015">Disulfide bond</keyword>
<dbReference type="PATRIC" id="fig|1449351.3.peg.4438"/>
<dbReference type="STRING" id="1449351.RISW2_20840"/>
<reference evidence="6 7" key="1">
    <citation type="submission" date="2014-01" db="EMBL/GenBank/DDBJ databases">
        <title>Roseivivax isoporae LMG 25204 Genome Sequencing.</title>
        <authorList>
            <person name="Lai Q."/>
            <person name="Li G."/>
            <person name="Shao Z."/>
        </authorList>
    </citation>
    <scope>NUCLEOTIDE SEQUENCE [LARGE SCALE GENOMIC DNA]</scope>
    <source>
        <strain evidence="6 7">LMG 25204</strain>
    </source>
</reference>
<keyword evidence="2" id="KW-0472">Membrane</keyword>
<dbReference type="GO" id="GO:0016020">
    <property type="term" value="C:membrane"/>
    <property type="evidence" value="ECO:0007669"/>
    <property type="project" value="UniProtKB-SubCell"/>
</dbReference>
<feature type="domain" description="VWFD" evidence="5">
    <location>
        <begin position="244"/>
        <end position="437"/>
    </location>
</feature>
<evidence type="ECO:0000256" key="2">
    <source>
        <dbReference type="ARBA" id="ARBA00023136"/>
    </source>
</evidence>
<dbReference type="GO" id="GO:0005509">
    <property type="term" value="F:calcium ion binding"/>
    <property type="evidence" value="ECO:0007669"/>
    <property type="project" value="InterPro"/>
</dbReference>
<dbReference type="SMART" id="SM00539">
    <property type="entry name" value="NIDO"/>
    <property type="match status" value="1"/>
</dbReference>
<proteinExistence type="predicted"/>
<dbReference type="Pfam" id="PF00353">
    <property type="entry name" value="HemolysinCabind"/>
    <property type="match status" value="4"/>
</dbReference>
<dbReference type="EMBL" id="JAME01000067">
    <property type="protein sequence ID" value="ETX26662.1"/>
    <property type="molecule type" value="Genomic_DNA"/>
</dbReference>
<comment type="caution">
    <text evidence="6">The sequence shown here is derived from an EMBL/GenBank/DDBJ whole genome shotgun (WGS) entry which is preliminary data.</text>
</comment>
<dbReference type="eggNOG" id="COG2931">
    <property type="taxonomic scope" value="Bacteria"/>
</dbReference>
<evidence type="ECO:0008006" key="8">
    <source>
        <dbReference type="Google" id="ProtNLM"/>
    </source>
</evidence>
<evidence type="ECO:0000259" key="5">
    <source>
        <dbReference type="PROSITE" id="PS51233"/>
    </source>
</evidence>